<dbReference type="Proteomes" id="UP000279457">
    <property type="component" value="Unassembled WGS sequence"/>
</dbReference>
<gene>
    <name evidence="1" type="ORF">EB241_09095</name>
</gene>
<reference evidence="1 2" key="1">
    <citation type="submission" date="2018-10" db="EMBL/GenBank/DDBJ databases">
        <title>Draft genome sequence for the type isolate of Erwinia psidii, agent causal of bacterial blight in guava (Psidium guajava) and wilt and die-back of Eucalyptus spp.</title>
        <authorList>
            <person name="Hermenegildo P.S."/>
            <person name="Santos S.A."/>
            <person name="Guimaraes L.M.S."/>
            <person name="Vidigal P.M.P."/>
            <person name="Pereira I.C."/>
            <person name="Badel J.L."/>
            <person name="Alfenas-Zerbini P."/>
            <person name="Ferreira M.A.S.V."/>
            <person name="Alfenas A.C."/>
        </authorList>
    </citation>
    <scope>NUCLEOTIDE SEQUENCE [LARGE SCALE GENOMIC DNA]</scope>
    <source>
        <strain evidence="1 2">IBSBF 435</strain>
    </source>
</reference>
<proteinExistence type="predicted"/>
<comment type="caution">
    <text evidence="1">The sequence shown here is derived from an EMBL/GenBank/DDBJ whole genome shotgun (WGS) entry which is preliminary data.</text>
</comment>
<evidence type="ECO:0000313" key="1">
    <source>
        <dbReference type="EMBL" id="RQM38379.1"/>
    </source>
</evidence>
<dbReference type="EMBL" id="RHHM01000006">
    <property type="protein sequence ID" value="RQM38379.1"/>
    <property type="molecule type" value="Genomic_DNA"/>
</dbReference>
<dbReference type="AlphaFoldDB" id="A0A3N6UQX5"/>
<protein>
    <submittedName>
        <fullName evidence="1">Uncharacterized protein</fullName>
    </submittedName>
</protein>
<accession>A0A3N6UQX5</accession>
<sequence length="59" mass="6580">MRFPVKLLIQGFVGALYITKCRAKLIFHRHDKRQLAAAKWTATIAALLLLLSKISSAAD</sequence>
<name>A0A3N6UQX5_9GAMM</name>
<evidence type="ECO:0000313" key="2">
    <source>
        <dbReference type="Proteomes" id="UP000279457"/>
    </source>
</evidence>
<keyword evidence="2" id="KW-1185">Reference proteome</keyword>
<organism evidence="1 2">
    <name type="scientific">Erwinia psidii</name>
    <dbReference type="NCBI Taxonomy" id="69224"/>
    <lineage>
        <taxon>Bacteria</taxon>
        <taxon>Pseudomonadati</taxon>
        <taxon>Pseudomonadota</taxon>
        <taxon>Gammaproteobacteria</taxon>
        <taxon>Enterobacterales</taxon>
        <taxon>Erwiniaceae</taxon>
        <taxon>Erwinia</taxon>
    </lineage>
</organism>